<proteinExistence type="predicted"/>
<name>A0AAV8YDR6_9CUCU</name>
<dbReference type="InterPro" id="IPR057191">
    <property type="entry name" value="DUF7869"/>
</dbReference>
<accession>A0AAV8YDR6</accession>
<dbReference type="Pfam" id="PF25273">
    <property type="entry name" value="DUF7869"/>
    <property type="match status" value="1"/>
</dbReference>
<comment type="caution">
    <text evidence="2">The sequence shown here is derived from an EMBL/GenBank/DDBJ whole genome shotgun (WGS) entry which is preliminary data.</text>
</comment>
<organism evidence="2 3">
    <name type="scientific">Rhamnusium bicolor</name>
    <dbReference type="NCBI Taxonomy" id="1586634"/>
    <lineage>
        <taxon>Eukaryota</taxon>
        <taxon>Metazoa</taxon>
        <taxon>Ecdysozoa</taxon>
        <taxon>Arthropoda</taxon>
        <taxon>Hexapoda</taxon>
        <taxon>Insecta</taxon>
        <taxon>Pterygota</taxon>
        <taxon>Neoptera</taxon>
        <taxon>Endopterygota</taxon>
        <taxon>Coleoptera</taxon>
        <taxon>Polyphaga</taxon>
        <taxon>Cucujiformia</taxon>
        <taxon>Chrysomeloidea</taxon>
        <taxon>Cerambycidae</taxon>
        <taxon>Lepturinae</taxon>
        <taxon>Rhagiini</taxon>
        <taxon>Rhamnusium</taxon>
    </lineage>
</organism>
<reference evidence="2" key="1">
    <citation type="journal article" date="2023" name="Insect Mol. Biol.">
        <title>Genome sequencing provides insights into the evolution of gene families encoding plant cell wall-degrading enzymes in longhorned beetles.</title>
        <authorList>
            <person name="Shin N.R."/>
            <person name="Okamura Y."/>
            <person name="Kirsch R."/>
            <person name="Pauchet Y."/>
        </authorList>
    </citation>
    <scope>NUCLEOTIDE SEQUENCE</scope>
    <source>
        <strain evidence="2">RBIC_L_NR</strain>
    </source>
</reference>
<evidence type="ECO:0000313" key="3">
    <source>
        <dbReference type="Proteomes" id="UP001162156"/>
    </source>
</evidence>
<dbReference type="Proteomes" id="UP001162156">
    <property type="component" value="Unassembled WGS sequence"/>
</dbReference>
<dbReference type="EMBL" id="JANEYF010002218">
    <property type="protein sequence ID" value="KAJ8949691.1"/>
    <property type="molecule type" value="Genomic_DNA"/>
</dbReference>
<gene>
    <name evidence="2" type="ORF">NQ314_008154</name>
</gene>
<evidence type="ECO:0000313" key="2">
    <source>
        <dbReference type="EMBL" id="KAJ8949691.1"/>
    </source>
</evidence>
<evidence type="ECO:0000259" key="1">
    <source>
        <dbReference type="Pfam" id="PF25273"/>
    </source>
</evidence>
<sequence length="268" mass="30914">MQMKQNDRNRGVAEKGRSFRAATFDLQAILSVPFAGDNQIFYKLKLHVYNLTIFDGSNPEGHCYVWDETHGKKGSAEIGTCLLKYLHGLPETVTHVSTFSDTCGGHNRNKYVAAAMLYAVNKINHLKVIVLKFMESGHSYLEADSMHATIERARKHKTIYTTREWSVLISAARIRPKPYIVNNLNFNDFYDLQKVADTMISNVTEIKEPRGRGRRTKEKRLRETPPDWTSFELLKKFTQSLPVSDKKKRRSITSACRYYTQRLQPIHQ</sequence>
<dbReference type="PANTHER" id="PTHR10773:SF19">
    <property type="match status" value="1"/>
</dbReference>
<keyword evidence="3" id="KW-1185">Reference proteome</keyword>
<dbReference type="AlphaFoldDB" id="A0AAV8YDR6"/>
<protein>
    <recommendedName>
        <fullName evidence="1">DUF7869 domain-containing protein</fullName>
    </recommendedName>
</protein>
<feature type="domain" description="DUF7869" evidence="1">
    <location>
        <begin position="43"/>
        <end position="210"/>
    </location>
</feature>
<dbReference type="PANTHER" id="PTHR10773">
    <property type="entry name" value="DNA-DIRECTED RNA POLYMERASES I, II, AND III SUBUNIT RPABC2"/>
    <property type="match status" value="1"/>
</dbReference>